<organism evidence="1">
    <name type="scientific">Lentimicrobium saccharophilum</name>
    <dbReference type="NCBI Taxonomy" id="1678841"/>
    <lineage>
        <taxon>Bacteria</taxon>
        <taxon>Pseudomonadati</taxon>
        <taxon>Bacteroidota</taxon>
        <taxon>Bacteroidia</taxon>
        <taxon>Bacteroidales</taxon>
        <taxon>Lentimicrobiaceae</taxon>
        <taxon>Lentimicrobium</taxon>
    </lineage>
</organism>
<dbReference type="STRING" id="1678841.TBC1_11203"/>
<dbReference type="RefSeq" id="WP_062037235.1">
    <property type="nucleotide sequence ID" value="NZ_DF968182.1"/>
</dbReference>
<accession>A0A0S7BU27</accession>
<sequence>MEATTDLTLIFNHLRSLMKPYETGSVKARVDEEKRYDLWSEKKVVIEGRKRNDVYFAGLVIQRNYLGFYYMPVYVDEDLKAVFKPELLKLLKGKSCFHVKKMDDQLSEQISDALRSGYDLYLERGWI</sequence>
<gene>
    <name evidence="1" type="ORF">TBC1_11203</name>
</gene>
<name>A0A0S7BU27_9BACT</name>
<dbReference type="PATRIC" id="fig|1678841.3.peg.240"/>
<dbReference type="Proteomes" id="UP000053091">
    <property type="component" value="Unassembled WGS sequence"/>
</dbReference>
<evidence type="ECO:0000313" key="1">
    <source>
        <dbReference type="EMBL" id="GAP42075.1"/>
    </source>
</evidence>
<dbReference type="OrthoDB" id="6331972at2"/>
<dbReference type="EMBL" id="DF968182">
    <property type="protein sequence ID" value="GAP42075.1"/>
    <property type="molecule type" value="Genomic_DNA"/>
</dbReference>
<keyword evidence="2" id="KW-1185">Reference proteome</keyword>
<evidence type="ECO:0000313" key="2">
    <source>
        <dbReference type="Proteomes" id="UP000053091"/>
    </source>
</evidence>
<proteinExistence type="predicted"/>
<reference evidence="1" key="1">
    <citation type="journal article" date="2015" name="Genome Announc.">
        <title>Draft Genome Sequence of Bacteroidales Strain TBC1, a Novel Isolate from a Methanogenic Wastewater Treatment System.</title>
        <authorList>
            <person name="Tourlousse D.M."/>
            <person name="Matsuura N."/>
            <person name="Sun L."/>
            <person name="Toyonaga M."/>
            <person name="Kuroda K."/>
            <person name="Ohashi A."/>
            <person name="Cruz R."/>
            <person name="Yamaguchi T."/>
            <person name="Sekiguchi Y."/>
        </authorList>
    </citation>
    <scope>NUCLEOTIDE SEQUENCE [LARGE SCALE GENOMIC DNA]</scope>
    <source>
        <strain evidence="1">TBC1</strain>
    </source>
</reference>
<dbReference type="AlphaFoldDB" id="A0A0S7BU27"/>
<evidence type="ECO:0008006" key="3">
    <source>
        <dbReference type="Google" id="ProtNLM"/>
    </source>
</evidence>
<protein>
    <recommendedName>
        <fullName evidence="3">DUF1801 domain-containing protein</fullName>
    </recommendedName>
</protein>